<dbReference type="Pfam" id="PF01301">
    <property type="entry name" value="Glyco_hydro_35"/>
    <property type="match status" value="1"/>
</dbReference>
<dbReference type="RefSeq" id="WP_172825591.1">
    <property type="nucleotide sequence ID" value="NZ_LT629692.1"/>
</dbReference>
<protein>
    <submittedName>
        <fullName evidence="5">Glycosyl hydrolases family 35</fullName>
    </submittedName>
</protein>
<dbReference type="Gene3D" id="3.20.20.80">
    <property type="entry name" value="Glycosidases"/>
    <property type="match status" value="1"/>
</dbReference>
<dbReference type="SUPFAM" id="SSF51445">
    <property type="entry name" value="(Trans)glycosidases"/>
    <property type="match status" value="1"/>
</dbReference>
<evidence type="ECO:0000313" key="6">
    <source>
        <dbReference type="Proteomes" id="UP000199009"/>
    </source>
</evidence>
<dbReference type="PRINTS" id="PR00742">
    <property type="entry name" value="GLHYDRLASE35"/>
</dbReference>
<dbReference type="InterPro" id="IPR017853">
    <property type="entry name" value="GH"/>
</dbReference>
<feature type="domain" description="Glycoside hydrolase 35 catalytic" evidence="4">
    <location>
        <begin position="25"/>
        <end position="356"/>
    </location>
</feature>
<gene>
    <name evidence="5" type="ORF">SAMN04489810_0957</name>
</gene>
<feature type="region of interest" description="Disordered" evidence="3">
    <location>
        <begin position="227"/>
        <end position="259"/>
    </location>
</feature>
<dbReference type="EMBL" id="LT629692">
    <property type="protein sequence ID" value="SDG67192.1"/>
    <property type="molecule type" value="Genomic_DNA"/>
</dbReference>
<dbReference type="GO" id="GO:0004553">
    <property type="term" value="F:hydrolase activity, hydrolyzing O-glycosyl compounds"/>
    <property type="evidence" value="ECO:0007669"/>
    <property type="project" value="InterPro"/>
</dbReference>
<evidence type="ECO:0000256" key="1">
    <source>
        <dbReference type="ARBA" id="ARBA00009809"/>
    </source>
</evidence>
<accession>A0A1G7W5A7</accession>
<comment type="similarity">
    <text evidence="1 2">Belongs to the glycosyl hydrolase 35 family.</text>
</comment>
<reference evidence="5 6" key="1">
    <citation type="submission" date="2016-10" db="EMBL/GenBank/DDBJ databases">
        <authorList>
            <person name="de Groot N.N."/>
        </authorList>
    </citation>
    <scope>NUCLEOTIDE SEQUENCE [LARGE SCALE GENOMIC DNA]</scope>
    <source>
        <strain evidence="5 6">DSM 23142</strain>
    </source>
</reference>
<proteinExistence type="inferred from homology"/>
<dbReference type="InterPro" id="IPR001944">
    <property type="entry name" value="Glycoside_Hdrlase_35"/>
</dbReference>
<feature type="compositionally biased region" description="Basic and acidic residues" evidence="3">
    <location>
        <begin position="235"/>
        <end position="249"/>
    </location>
</feature>
<dbReference type="PANTHER" id="PTHR23421">
    <property type="entry name" value="BETA-GALACTOSIDASE RELATED"/>
    <property type="match status" value="1"/>
</dbReference>
<evidence type="ECO:0000256" key="3">
    <source>
        <dbReference type="SAM" id="MobiDB-lite"/>
    </source>
</evidence>
<evidence type="ECO:0000259" key="4">
    <source>
        <dbReference type="Pfam" id="PF01301"/>
    </source>
</evidence>
<organism evidence="5 6">
    <name type="scientific">Microbacterium pygmaeum</name>
    <dbReference type="NCBI Taxonomy" id="370764"/>
    <lineage>
        <taxon>Bacteria</taxon>
        <taxon>Bacillati</taxon>
        <taxon>Actinomycetota</taxon>
        <taxon>Actinomycetes</taxon>
        <taxon>Micrococcales</taxon>
        <taxon>Microbacteriaceae</taxon>
        <taxon>Microbacterium</taxon>
    </lineage>
</organism>
<feature type="compositionally biased region" description="Low complexity" evidence="3">
    <location>
        <begin position="250"/>
        <end position="259"/>
    </location>
</feature>
<sequence>MTRPSPAAPFPGVGDGVVASTTRALTRDGAPIFPVSGEIHYSRVPSRHWDDVLGRACAGGLTHVSSYVIWTHHEPVQGAPSFDADLDLRRFVDRARSLGLEIILRIGPYAHAEVRHGGLPDWLVHSGIPVRTNDPRYLAEVERWYTALATQLTGVPLFAIQVDNELYDRPEHLSALRAIAERVGLTAPLWTATAWGGARLPAGVLPSYGGYSDSFWIEASDGRDERSLGNFQISPRRDDDGIGADHREGAAPGAEPSPAHPFATCELGVGMVAAYHRRPAVAASDVETLALAKLASGSVWQGYYMYADGRNPRRFVQEAQAVGAPNDFAELGYDFGAPLSVDGAPRESWFRLRRQHLFLQRWGPALADMPATFPDDAADHPDTTRLRWSTRSDGSSGFVFVVNHQPHTEMPDHTGVTFTIERPDGILRFPAVDIPSGAAFVWPFGLPIGAQPGAVVLAWATAQPTTEVLWGGLPLLVLTETNGIPFAFETDAEASAVEGEGPGRWWELRRAGATLARMLVLSDAEGLSLDVVDGRLVFDGQPTVAETSISSWRLARQAGPPPPGPVSAGGRAAVPLDWSEAAIIDLELTETTGTVVIDWIGDVARAWDGDRLVSDALWNGREWRITAPERAGATSLRVEVLPAPPAAPVSFGVAPSPGAAVVAVRLARADGAPRV</sequence>
<dbReference type="GO" id="GO:0005975">
    <property type="term" value="P:carbohydrate metabolic process"/>
    <property type="evidence" value="ECO:0007669"/>
    <property type="project" value="InterPro"/>
</dbReference>
<evidence type="ECO:0000256" key="2">
    <source>
        <dbReference type="RuleBase" id="RU003679"/>
    </source>
</evidence>
<evidence type="ECO:0000313" key="5">
    <source>
        <dbReference type="EMBL" id="SDG67192.1"/>
    </source>
</evidence>
<name>A0A1G7W5A7_9MICO</name>
<keyword evidence="5" id="KW-0378">Hydrolase</keyword>
<keyword evidence="6" id="KW-1185">Reference proteome</keyword>
<dbReference type="AlphaFoldDB" id="A0A1G7W5A7"/>
<dbReference type="STRING" id="370764.SAMN04489810_0957"/>
<dbReference type="InterPro" id="IPR031330">
    <property type="entry name" value="Gly_Hdrlase_35_cat"/>
</dbReference>
<dbReference type="Proteomes" id="UP000199009">
    <property type="component" value="Chromosome I"/>
</dbReference>